<dbReference type="AlphaFoldDB" id="R0I6J2"/>
<dbReference type="SUPFAM" id="SSF81383">
    <property type="entry name" value="F-box domain"/>
    <property type="match status" value="1"/>
</dbReference>
<name>R0I6J2_9BRAS</name>
<dbReference type="Pfam" id="PF00646">
    <property type="entry name" value="F-box"/>
    <property type="match status" value="1"/>
</dbReference>
<dbReference type="NCBIfam" id="TIGR01640">
    <property type="entry name" value="F_box_assoc_1"/>
    <property type="match status" value="1"/>
</dbReference>
<dbReference type="CDD" id="cd22157">
    <property type="entry name" value="F-box_AtFBW1-like"/>
    <property type="match status" value="1"/>
</dbReference>
<dbReference type="EMBL" id="KB870805">
    <property type="protein sequence ID" value="EOA37939.1"/>
    <property type="molecule type" value="Genomic_DNA"/>
</dbReference>
<organism evidence="2 3">
    <name type="scientific">Capsella rubella</name>
    <dbReference type="NCBI Taxonomy" id="81985"/>
    <lineage>
        <taxon>Eukaryota</taxon>
        <taxon>Viridiplantae</taxon>
        <taxon>Streptophyta</taxon>
        <taxon>Embryophyta</taxon>
        <taxon>Tracheophyta</taxon>
        <taxon>Spermatophyta</taxon>
        <taxon>Magnoliopsida</taxon>
        <taxon>eudicotyledons</taxon>
        <taxon>Gunneridae</taxon>
        <taxon>Pentapetalae</taxon>
        <taxon>rosids</taxon>
        <taxon>malvids</taxon>
        <taxon>Brassicales</taxon>
        <taxon>Brassicaceae</taxon>
        <taxon>Camelineae</taxon>
        <taxon>Capsella</taxon>
    </lineage>
</organism>
<feature type="domain" description="F-box" evidence="1">
    <location>
        <begin position="1"/>
        <end position="48"/>
    </location>
</feature>
<reference evidence="3" key="1">
    <citation type="journal article" date="2013" name="Nat. Genet.">
        <title>The Capsella rubella genome and the genomic consequences of rapid mating system evolution.</title>
        <authorList>
            <person name="Slotte T."/>
            <person name="Hazzouri K.M."/>
            <person name="Agren J.A."/>
            <person name="Koenig D."/>
            <person name="Maumus F."/>
            <person name="Guo Y.L."/>
            <person name="Steige K."/>
            <person name="Platts A.E."/>
            <person name="Escobar J.S."/>
            <person name="Newman L.K."/>
            <person name="Wang W."/>
            <person name="Mandakova T."/>
            <person name="Vello E."/>
            <person name="Smith L.M."/>
            <person name="Henz S.R."/>
            <person name="Steffen J."/>
            <person name="Takuno S."/>
            <person name="Brandvain Y."/>
            <person name="Coop G."/>
            <person name="Andolfatto P."/>
            <person name="Hu T.T."/>
            <person name="Blanchette M."/>
            <person name="Clark R.M."/>
            <person name="Quesneville H."/>
            <person name="Nordborg M."/>
            <person name="Gaut B.S."/>
            <person name="Lysak M.A."/>
            <person name="Jenkins J."/>
            <person name="Grimwood J."/>
            <person name="Chapman J."/>
            <person name="Prochnik S."/>
            <person name="Shu S."/>
            <person name="Rokhsar D."/>
            <person name="Schmutz J."/>
            <person name="Weigel D."/>
            <person name="Wright S.I."/>
        </authorList>
    </citation>
    <scope>NUCLEOTIDE SEQUENCE [LARGE SCALE GENOMIC DNA]</scope>
    <source>
        <strain evidence="3">cv. Monte Gargano</strain>
    </source>
</reference>
<dbReference type="InterPro" id="IPR050796">
    <property type="entry name" value="SCF_F-box_component"/>
</dbReference>
<dbReference type="Gene3D" id="1.20.1280.50">
    <property type="match status" value="1"/>
</dbReference>
<proteinExistence type="predicted"/>
<accession>R0I6J2</accession>
<dbReference type="Proteomes" id="UP000029121">
    <property type="component" value="Unassembled WGS sequence"/>
</dbReference>
<dbReference type="InterPro" id="IPR001810">
    <property type="entry name" value="F-box_dom"/>
</dbReference>
<keyword evidence="3" id="KW-1185">Reference proteome</keyword>
<evidence type="ECO:0000313" key="3">
    <source>
        <dbReference type="Proteomes" id="UP000029121"/>
    </source>
</evidence>
<dbReference type="InterPro" id="IPR006527">
    <property type="entry name" value="F-box-assoc_dom_typ1"/>
</dbReference>
<evidence type="ECO:0000313" key="2">
    <source>
        <dbReference type="EMBL" id="EOA37939.1"/>
    </source>
</evidence>
<dbReference type="PROSITE" id="PS50181">
    <property type="entry name" value="FBOX"/>
    <property type="match status" value="1"/>
</dbReference>
<sequence>MTISQLPQDLIEEILYRVPVTSLRRLRSTCKGWYHQALFKDPRFIKKHFDKTAKQYHALMLFGNTVCPMSSVVDRVMRVVSIYPHRLALPHRDEFVSLSEAFHCDGILLCSLLMKTMIVVWNPFSGQTRWIQVTQLQDHYIGAYALGYNNKELCRSYKILRFRCQYVKLAASWGWGALNVTPEPEGNIISEIYEFSSNLWRNLDSVLPDQAYLKPSGGVSLNGNTYWMSCNKKGDYSLLSFDFSTEKFQRLCAPFHHEPCHIDTRVLSVVREERLSLLYQSRKTLEVEIWMTDEIETTFVSWSKFLRVDLLGLNHCFSDSMSFSIIDEEKKVVVCCDEAGNFDFTMVWIVKEGEEYRASPDISVDGGVQAWSIPLLSVPSLFGYVPKN</sequence>
<dbReference type="PANTHER" id="PTHR31672">
    <property type="entry name" value="BNACNNG10540D PROTEIN"/>
    <property type="match status" value="1"/>
</dbReference>
<dbReference type="Pfam" id="PF07734">
    <property type="entry name" value="FBA_1"/>
    <property type="match status" value="1"/>
</dbReference>
<protein>
    <recommendedName>
        <fullName evidence="1">F-box domain-containing protein</fullName>
    </recommendedName>
</protein>
<gene>
    <name evidence="2" type="ORF">CARUB_v10009407mg</name>
</gene>
<evidence type="ECO:0000259" key="1">
    <source>
        <dbReference type="PROSITE" id="PS50181"/>
    </source>
</evidence>
<dbReference type="SMART" id="SM00256">
    <property type="entry name" value="FBOX"/>
    <property type="match status" value="1"/>
</dbReference>
<dbReference type="InterPro" id="IPR017451">
    <property type="entry name" value="F-box-assoc_interact_dom"/>
</dbReference>
<dbReference type="PANTHER" id="PTHR31672:SF13">
    <property type="entry name" value="F-BOX PROTEIN CPR30-LIKE"/>
    <property type="match status" value="1"/>
</dbReference>
<dbReference type="InterPro" id="IPR036047">
    <property type="entry name" value="F-box-like_dom_sf"/>
</dbReference>